<evidence type="ECO:0000256" key="5">
    <source>
        <dbReference type="ARBA" id="ARBA00040228"/>
    </source>
</evidence>
<dbReference type="PANTHER" id="PTHR30435">
    <property type="entry name" value="FLAGELLAR PROTEIN"/>
    <property type="match status" value="1"/>
</dbReference>
<evidence type="ECO:0000259" key="7">
    <source>
        <dbReference type="Pfam" id="PF22692"/>
    </source>
</evidence>
<dbReference type="PANTHER" id="PTHR30435:SF18">
    <property type="entry name" value="FLAGELLAR BASAL-BODY ROD PROTEIN FLGF"/>
    <property type="match status" value="1"/>
</dbReference>
<gene>
    <name evidence="8" type="ORF">EVB03_05700</name>
</gene>
<evidence type="ECO:0000256" key="4">
    <source>
        <dbReference type="ARBA" id="ARBA00038560"/>
    </source>
</evidence>
<comment type="subunit">
    <text evidence="4">The basal body constitutes a major portion of the flagellar organelle and consists of five rings (E,L,P,S, and M) mounted on a central rod. The rod consists of about 26 subunits of FlgG in the distal portion, and FlgB, FlgC and FlgF are thought to build up the proximal portion of the rod with about 6 subunits each.</text>
</comment>
<evidence type="ECO:0000256" key="3">
    <source>
        <dbReference type="ARBA" id="ARBA00023143"/>
    </source>
</evidence>
<proteinExistence type="inferred from homology"/>
<dbReference type="InterPro" id="IPR053967">
    <property type="entry name" value="LlgE_F_G-like_D1"/>
</dbReference>
<dbReference type="AlphaFoldDB" id="A0A520MFZ4"/>
<comment type="subcellular location">
    <subcellularLocation>
        <location evidence="1">Bacterial flagellum basal body</location>
    </subcellularLocation>
</comment>
<dbReference type="Pfam" id="PF06429">
    <property type="entry name" value="Flg_bbr_C"/>
    <property type="match status" value="1"/>
</dbReference>
<dbReference type="EMBL" id="SHBP01000006">
    <property type="protein sequence ID" value="RZO20091.1"/>
    <property type="molecule type" value="Genomic_DNA"/>
</dbReference>
<comment type="similarity">
    <text evidence="2">Belongs to the flagella basal body rod proteins family.</text>
</comment>
<dbReference type="InterPro" id="IPR010930">
    <property type="entry name" value="Flg_bb/hook_C_dom"/>
</dbReference>
<evidence type="ECO:0000313" key="8">
    <source>
        <dbReference type="EMBL" id="RZO20091.1"/>
    </source>
</evidence>
<feature type="domain" description="Flagellar hook protein FlgE/F/G-like D1" evidence="7">
    <location>
        <begin position="91"/>
        <end position="146"/>
    </location>
</feature>
<accession>A0A520MFZ4</accession>
<dbReference type="SUPFAM" id="SSF117143">
    <property type="entry name" value="Flagellar hook protein flgE"/>
    <property type="match status" value="1"/>
</dbReference>
<evidence type="ECO:0000313" key="9">
    <source>
        <dbReference type="Proteomes" id="UP000315889"/>
    </source>
</evidence>
<evidence type="ECO:0000259" key="6">
    <source>
        <dbReference type="Pfam" id="PF06429"/>
    </source>
</evidence>
<evidence type="ECO:0000256" key="1">
    <source>
        <dbReference type="ARBA" id="ARBA00004117"/>
    </source>
</evidence>
<feature type="domain" description="Flagellar basal-body/hook protein C-terminal" evidence="6">
    <location>
        <begin position="204"/>
        <end position="248"/>
    </location>
</feature>
<name>A0A520MFZ4_9GAMM</name>
<reference evidence="8 9" key="1">
    <citation type="submission" date="2019-02" db="EMBL/GenBank/DDBJ databases">
        <title>Prokaryotic population dynamics and viral predation in marine succession experiment using metagenomics: the confinement effect.</title>
        <authorList>
            <person name="Haro-Moreno J.M."/>
            <person name="Rodriguez-Valera F."/>
            <person name="Lopez-Perez M."/>
        </authorList>
    </citation>
    <scope>NUCLEOTIDE SEQUENCE [LARGE SCALE GENOMIC DNA]</scope>
    <source>
        <strain evidence="8">MED-G170</strain>
    </source>
</reference>
<dbReference type="GO" id="GO:0009425">
    <property type="term" value="C:bacterial-type flagellum basal body"/>
    <property type="evidence" value="ECO:0007669"/>
    <property type="project" value="UniProtKB-SubCell"/>
</dbReference>
<evidence type="ECO:0000256" key="2">
    <source>
        <dbReference type="ARBA" id="ARBA00009677"/>
    </source>
</evidence>
<dbReference type="Proteomes" id="UP000315889">
    <property type="component" value="Unassembled WGS sequence"/>
</dbReference>
<comment type="caution">
    <text evidence="8">The sequence shown here is derived from an EMBL/GenBank/DDBJ whole genome shotgun (WGS) entry which is preliminary data.</text>
</comment>
<dbReference type="Pfam" id="PF22692">
    <property type="entry name" value="LlgE_F_G_D1"/>
    <property type="match status" value="1"/>
</dbReference>
<dbReference type="GO" id="GO:0071978">
    <property type="term" value="P:bacterial-type flagellum-dependent swarming motility"/>
    <property type="evidence" value="ECO:0007669"/>
    <property type="project" value="TreeGrafter"/>
</dbReference>
<dbReference type="InterPro" id="IPR037925">
    <property type="entry name" value="FlgE/F/G-like"/>
</dbReference>
<organism evidence="8 9">
    <name type="scientific">SAR92 clade bacterium</name>
    <dbReference type="NCBI Taxonomy" id="2315479"/>
    <lineage>
        <taxon>Bacteria</taxon>
        <taxon>Pseudomonadati</taxon>
        <taxon>Pseudomonadota</taxon>
        <taxon>Gammaproteobacteria</taxon>
        <taxon>Cellvibrionales</taxon>
        <taxon>Porticoccaceae</taxon>
        <taxon>SAR92 clade</taxon>
    </lineage>
</organism>
<protein>
    <recommendedName>
        <fullName evidence="5">Flagellar basal-body rod protein FlgF</fullName>
    </recommendedName>
</protein>
<sequence>MDKLAFTALASIDNESNKRAQITNSLANVSTIGFKDSFSLAEQSIQIKGEGIDSRVLPGMAKQEVINLSPGAVNMTGNIMDVALNDKTVLGVQADNGEIGFTRRGDLRVSATGLLENTVGQLILGENGPISVPPGQLVSIGPDGSVVSNSPSDPEGAPLNLGQLMLRDASEMPLIRRADGLFQPLTDEFRGRDFPTGPNSVSLQSGALEGSNVNPVEAMIKMMDFNRAFESKIKIISEIKSIDESGSSMMRLPQ</sequence>
<keyword evidence="3" id="KW-0975">Bacterial flagellum</keyword>